<accession>A0A0V0GVA7</accession>
<evidence type="ECO:0000313" key="1">
    <source>
        <dbReference type="EMBL" id="JAP11850.1"/>
    </source>
</evidence>
<organism evidence="1">
    <name type="scientific">Solanum chacoense</name>
    <name type="common">Chaco potato</name>
    <dbReference type="NCBI Taxonomy" id="4108"/>
    <lineage>
        <taxon>Eukaryota</taxon>
        <taxon>Viridiplantae</taxon>
        <taxon>Streptophyta</taxon>
        <taxon>Embryophyta</taxon>
        <taxon>Tracheophyta</taxon>
        <taxon>Spermatophyta</taxon>
        <taxon>Magnoliopsida</taxon>
        <taxon>eudicotyledons</taxon>
        <taxon>Gunneridae</taxon>
        <taxon>Pentapetalae</taxon>
        <taxon>asterids</taxon>
        <taxon>lamiids</taxon>
        <taxon>Solanales</taxon>
        <taxon>Solanaceae</taxon>
        <taxon>Solanoideae</taxon>
        <taxon>Solaneae</taxon>
        <taxon>Solanum</taxon>
    </lineage>
</organism>
<dbReference type="EMBL" id="GEDG01030577">
    <property type="protein sequence ID" value="JAP11850.1"/>
    <property type="molecule type" value="Transcribed_RNA"/>
</dbReference>
<dbReference type="AlphaFoldDB" id="A0A0V0GVA7"/>
<protein>
    <submittedName>
        <fullName evidence="1">Putative ovule protein</fullName>
    </submittedName>
</protein>
<name>A0A0V0GVA7_SOLCH</name>
<reference evidence="1" key="1">
    <citation type="submission" date="2015-12" db="EMBL/GenBank/DDBJ databases">
        <title>Gene expression during late stages of embryo sac development: a critical building block for successful pollen-pistil interactions.</title>
        <authorList>
            <person name="Liu Y."/>
            <person name="Joly V."/>
            <person name="Sabar M."/>
            <person name="Matton D.P."/>
        </authorList>
    </citation>
    <scope>NUCLEOTIDE SEQUENCE</scope>
</reference>
<sequence length="60" mass="6916">MVRLNSLPETLMADKAVKSNQKIKKLMTRETRSCCPLGVHRVKLCSYSITRKPHRRGNPH</sequence>
<proteinExistence type="predicted"/>